<reference evidence="2 3" key="1">
    <citation type="journal article" date="2017" name="Nat. Commun.">
        <title>Genome assembly with in vitro proximity ligation data and whole-genome triplication in lettuce.</title>
        <authorList>
            <person name="Reyes-Chin-Wo S."/>
            <person name="Wang Z."/>
            <person name="Yang X."/>
            <person name="Kozik A."/>
            <person name="Arikit S."/>
            <person name="Song C."/>
            <person name="Xia L."/>
            <person name="Froenicke L."/>
            <person name="Lavelle D.O."/>
            <person name="Truco M.J."/>
            <person name="Xia R."/>
            <person name="Zhu S."/>
            <person name="Xu C."/>
            <person name="Xu H."/>
            <person name="Xu X."/>
            <person name="Cox K."/>
            <person name="Korf I."/>
            <person name="Meyers B.C."/>
            <person name="Michelmore R.W."/>
        </authorList>
    </citation>
    <scope>NUCLEOTIDE SEQUENCE [LARGE SCALE GENOMIC DNA]</scope>
    <source>
        <strain evidence="3">cv. Salinas</strain>
        <tissue evidence="2">Seedlings</tissue>
    </source>
</reference>
<dbReference type="Pfam" id="PF07059">
    <property type="entry name" value="EDR2_C"/>
    <property type="match status" value="1"/>
</dbReference>
<feature type="domain" description="Protein ENHANCED DISEASE RESISTANCE 2 C-terminal" evidence="1">
    <location>
        <begin position="5"/>
        <end position="80"/>
    </location>
</feature>
<dbReference type="InterPro" id="IPR009769">
    <property type="entry name" value="EDR2_C"/>
</dbReference>
<comment type="caution">
    <text evidence="2">The sequence shown here is derived from an EMBL/GenBank/DDBJ whole genome shotgun (WGS) entry which is preliminary data.</text>
</comment>
<dbReference type="InterPro" id="IPR027417">
    <property type="entry name" value="P-loop_NTPase"/>
</dbReference>
<keyword evidence="3" id="KW-1185">Reference proteome</keyword>
<dbReference type="PANTHER" id="PTHR31558:SF3">
    <property type="entry name" value="CW14 PROTEIN"/>
    <property type="match status" value="1"/>
</dbReference>
<protein>
    <recommendedName>
        <fullName evidence="1">Protein ENHANCED DISEASE RESISTANCE 2 C-terminal domain-containing protein</fullName>
    </recommendedName>
</protein>
<organism evidence="2 3">
    <name type="scientific">Lactuca sativa</name>
    <name type="common">Garden lettuce</name>
    <dbReference type="NCBI Taxonomy" id="4236"/>
    <lineage>
        <taxon>Eukaryota</taxon>
        <taxon>Viridiplantae</taxon>
        <taxon>Streptophyta</taxon>
        <taxon>Embryophyta</taxon>
        <taxon>Tracheophyta</taxon>
        <taxon>Spermatophyta</taxon>
        <taxon>Magnoliopsida</taxon>
        <taxon>eudicotyledons</taxon>
        <taxon>Gunneridae</taxon>
        <taxon>Pentapetalae</taxon>
        <taxon>asterids</taxon>
        <taxon>campanulids</taxon>
        <taxon>Asterales</taxon>
        <taxon>Asteraceae</taxon>
        <taxon>Cichorioideae</taxon>
        <taxon>Cichorieae</taxon>
        <taxon>Lactucinae</taxon>
        <taxon>Lactuca</taxon>
    </lineage>
</organism>
<sequence>MWLNDKPVLSRRHKTFYRGHDYFEIDLDIHRFSYISRKALDAFQGQLKHGILGIGLTIQAQHPEELPEQVLCCVRLNKIDFSDHGRKLIIFHILCYGALDSAELRAKIDNREEFEVGPDPDAVLAFTEPVKDTPIKRRGRPPKTPLPKVQEPLTLQKGILPQMMLKHAARLEEFTVLAVWVSEILEVCCDFNLDSCNEDSPGVLHLKKLSDAGLTHNLEVCRLDMEMLKSLPPDSPEQQEYITAIQNEDGYNWGASSGMSDDMDTSSPSHTVKRLYQMLLDTPMKESIQKIKQGNSLTLFRVKSIKNFDIFNFQGRVNMPLDSGAREMASILERWDLWESSKGNGMLLFDNVNIIHQLCCGGVLEAIRISCIWYPTNKAFADFVKQFGLLVPEVLRSNSIVAIDPSRPRSRLRSPWVVSFIGMHNPC</sequence>
<evidence type="ECO:0000313" key="2">
    <source>
        <dbReference type="EMBL" id="KAJ0208212.1"/>
    </source>
</evidence>
<name>A0A9R1VNY6_LACSA</name>
<dbReference type="PANTHER" id="PTHR31558">
    <property type="entry name" value="CW14 PROTEIN"/>
    <property type="match status" value="1"/>
</dbReference>
<dbReference type="EMBL" id="NBSK02000005">
    <property type="protein sequence ID" value="KAJ0208212.1"/>
    <property type="molecule type" value="Genomic_DNA"/>
</dbReference>
<accession>A0A9R1VNY6</accession>
<gene>
    <name evidence="2" type="ORF">LSAT_V11C500254350</name>
</gene>
<dbReference type="SUPFAM" id="SSF52540">
    <property type="entry name" value="P-loop containing nucleoside triphosphate hydrolases"/>
    <property type="match status" value="1"/>
</dbReference>
<dbReference type="Proteomes" id="UP000235145">
    <property type="component" value="Unassembled WGS sequence"/>
</dbReference>
<evidence type="ECO:0000259" key="1">
    <source>
        <dbReference type="Pfam" id="PF07059"/>
    </source>
</evidence>
<dbReference type="AlphaFoldDB" id="A0A9R1VNY6"/>
<evidence type="ECO:0000313" key="3">
    <source>
        <dbReference type="Proteomes" id="UP000235145"/>
    </source>
</evidence>
<proteinExistence type="predicted"/>